<feature type="domain" description="Transcription regulator PadR N-terminal" evidence="1">
    <location>
        <begin position="7"/>
        <end position="80"/>
    </location>
</feature>
<dbReference type="InterPro" id="IPR036388">
    <property type="entry name" value="WH-like_DNA-bd_sf"/>
</dbReference>
<name>A0A0F7C051_BRELA</name>
<dbReference type="Gene3D" id="6.10.140.1570">
    <property type="match status" value="1"/>
</dbReference>
<reference evidence="2" key="1">
    <citation type="submission" date="2015-03" db="EMBL/GenBank/DDBJ databases">
        <title>MIGS Cultured Bacterial/Archaeal sample from Brevibacillus laterosporus.</title>
        <authorList>
            <person name="Zeng D."/>
            <person name="Zhu L."/>
            <person name="Dong G."/>
            <person name="Ye W."/>
            <person name="Ren D."/>
            <person name="Wu L."/>
            <person name="Xu J."/>
            <person name="Li G."/>
            <person name="Guo L."/>
        </authorList>
    </citation>
    <scope>NUCLEOTIDE SEQUENCE</scope>
    <source>
        <strain evidence="2">B9</strain>
    </source>
</reference>
<protein>
    <submittedName>
        <fullName evidence="2">Transcriptional regulator</fullName>
    </submittedName>
</protein>
<dbReference type="Pfam" id="PF03551">
    <property type="entry name" value="PadR"/>
    <property type="match status" value="1"/>
</dbReference>
<dbReference type="PANTHER" id="PTHR43252:SF6">
    <property type="entry name" value="NEGATIVE TRANSCRIPTION REGULATOR PADR"/>
    <property type="match status" value="1"/>
</dbReference>
<dbReference type="EMBL" id="CP011074">
    <property type="protein sequence ID" value="AKF94094.1"/>
    <property type="molecule type" value="Genomic_DNA"/>
</dbReference>
<gene>
    <name evidence="2" type="ORF">EX87_10900</name>
</gene>
<evidence type="ECO:0000259" key="1">
    <source>
        <dbReference type="Pfam" id="PF03551"/>
    </source>
</evidence>
<dbReference type="AlphaFoldDB" id="A0A0F7C051"/>
<dbReference type="RefSeq" id="WP_031413117.1">
    <property type="nucleotide sequence ID" value="NZ_CP011074.1"/>
</dbReference>
<dbReference type="Gene3D" id="1.10.10.10">
    <property type="entry name" value="Winged helix-like DNA-binding domain superfamily/Winged helix DNA-binding domain"/>
    <property type="match status" value="1"/>
</dbReference>
<dbReference type="InterPro" id="IPR036390">
    <property type="entry name" value="WH_DNA-bd_sf"/>
</dbReference>
<sequence length="179" mass="21207">MDVKSIILGLLHYREMSGYDIKQFFTSSIGFFYDASYGAIYPALKKLEQEGHVTKEEVLQSGKPNKIMYRLTQQGRDQFHQELKTEIEGPIVRSDMLTRLFFCDLHTAEDQKHFFDDLIAYQEKRQEIIRNSYQKSMQDLNEYQKMCWEYTLHQLDGAIEFLKEKKQMMDKGQNVAHIS</sequence>
<evidence type="ECO:0000313" key="2">
    <source>
        <dbReference type="EMBL" id="AKF94094.1"/>
    </source>
</evidence>
<dbReference type="SUPFAM" id="SSF46785">
    <property type="entry name" value="Winged helix' DNA-binding domain"/>
    <property type="match status" value="1"/>
</dbReference>
<dbReference type="PANTHER" id="PTHR43252">
    <property type="entry name" value="TRANSCRIPTIONAL REGULATOR YQJI"/>
    <property type="match status" value="1"/>
</dbReference>
<organism evidence="2">
    <name type="scientific">Brevibacillus laterosporus</name>
    <name type="common">Bacillus laterosporus</name>
    <dbReference type="NCBI Taxonomy" id="1465"/>
    <lineage>
        <taxon>Bacteria</taxon>
        <taxon>Bacillati</taxon>
        <taxon>Bacillota</taxon>
        <taxon>Bacilli</taxon>
        <taxon>Bacillales</taxon>
        <taxon>Paenibacillaceae</taxon>
        <taxon>Brevibacillus</taxon>
    </lineage>
</organism>
<dbReference type="InterPro" id="IPR005149">
    <property type="entry name" value="Tscrpt_reg_PadR_N"/>
</dbReference>
<proteinExistence type="predicted"/>
<accession>A0A0F7C051</accession>